<accession>A0AAV4A5V2</accession>
<evidence type="ECO:0008006" key="4">
    <source>
        <dbReference type="Google" id="ProtNLM"/>
    </source>
</evidence>
<organism evidence="2 3">
    <name type="scientific">Plakobranchus ocellatus</name>
    <dbReference type="NCBI Taxonomy" id="259542"/>
    <lineage>
        <taxon>Eukaryota</taxon>
        <taxon>Metazoa</taxon>
        <taxon>Spiralia</taxon>
        <taxon>Lophotrochozoa</taxon>
        <taxon>Mollusca</taxon>
        <taxon>Gastropoda</taxon>
        <taxon>Heterobranchia</taxon>
        <taxon>Euthyneura</taxon>
        <taxon>Panpulmonata</taxon>
        <taxon>Sacoglossa</taxon>
        <taxon>Placobranchoidea</taxon>
        <taxon>Plakobranchidae</taxon>
        <taxon>Plakobranchus</taxon>
    </lineage>
</organism>
<dbReference type="Proteomes" id="UP000735302">
    <property type="component" value="Unassembled WGS sequence"/>
</dbReference>
<comment type="caution">
    <text evidence="2">The sequence shown here is derived from an EMBL/GenBank/DDBJ whole genome shotgun (WGS) entry which is preliminary data.</text>
</comment>
<sequence>MDNFLQKSKPKHGVQTTATDRHQGFAKNTFVTGDKQLLYCTWCNNVFDHHRMSSISAHFTTDKHKTIKRKLENSGENSSTPAKLQTVITLVL</sequence>
<keyword evidence="3" id="KW-1185">Reference proteome</keyword>
<feature type="region of interest" description="Disordered" evidence="1">
    <location>
        <begin position="1"/>
        <end position="20"/>
    </location>
</feature>
<reference evidence="2 3" key="1">
    <citation type="journal article" date="2021" name="Elife">
        <title>Chloroplast acquisition without the gene transfer in kleptoplastic sea slugs, Plakobranchus ocellatus.</title>
        <authorList>
            <person name="Maeda T."/>
            <person name="Takahashi S."/>
            <person name="Yoshida T."/>
            <person name="Shimamura S."/>
            <person name="Takaki Y."/>
            <person name="Nagai Y."/>
            <person name="Toyoda A."/>
            <person name="Suzuki Y."/>
            <person name="Arimoto A."/>
            <person name="Ishii H."/>
            <person name="Satoh N."/>
            <person name="Nishiyama T."/>
            <person name="Hasebe M."/>
            <person name="Maruyama T."/>
            <person name="Minagawa J."/>
            <person name="Obokata J."/>
            <person name="Shigenobu S."/>
        </authorList>
    </citation>
    <scope>NUCLEOTIDE SEQUENCE [LARGE SCALE GENOMIC DNA]</scope>
</reference>
<dbReference type="EMBL" id="BLXT01003727">
    <property type="protein sequence ID" value="GFO03535.1"/>
    <property type="molecule type" value="Genomic_DNA"/>
</dbReference>
<proteinExistence type="predicted"/>
<protein>
    <recommendedName>
        <fullName evidence="4">U1-type domain-containing protein</fullName>
    </recommendedName>
</protein>
<gene>
    <name evidence="2" type="ORF">PoB_003004000</name>
</gene>
<evidence type="ECO:0000313" key="3">
    <source>
        <dbReference type="Proteomes" id="UP000735302"/>
    </source>
</evidence>
<dbReference type="AlphaFoldDB" id="A0AAV4A5V2"/>
<evidence type="ECO:0000313" key="2">
    <source>
        <dbReference type="EMBL" id="GFO03535.1"/>
    </source>
</evidence>
<evidence type="ECO:0000256" key="1">
    <source>
        <dbReference type="SAM" id="MobiDB-lite"/>
    </source>
</evidence>
<name>A0AAV4A5V2_9GAST</name>